<dbReference type="EMBL" id="QXEV01000002">
    <property type="protein sequence ID" value="RIA78407.1"/>
    <property type="molecule type" value="Genomic_DNA"/>
</dbReference>
<reference evidence="2 3" key="1">
    <citation type="submission" date="2018-08" db="EMBL/GenBank/DDBJ databases">
        <title>Genomic Encyclopedia of Archaeal and Bacterial Type Strains, Phase II (KMG-II): from individual species to whole genera.</title>
        <authorList>
            <person name="Goeker M."/>
        </authorList>
    </citation>
    <scope>NUCLEOTIDE SEQUENCE [LARGE SCALE GENOMIC DNA]</scope>
    <source>
        <strain evidence="2 3">ATCC 27112</strain>
    </source>
</reference>
<dbReference type="AlphaFoldDB" id="A0A397S377"/>
<keyword evidence="3" id="KW-1185">Reference proteome</keyword>
<feature type="transmembrane region" description="Helical" evidence="1">
    <location>
        <begin position="382"/>
        <end position="406"/>
    </location>
</feature>
<proteinExistence type="predicted"/>
<dbReference type="Proteomes" id="UP000266506">
    <property type="component" value="Unassembled WGS sequence"/>
</dbReference>
<sequence>MENMEREPEGLSVIELIKVMIGYNKKSKIRLLCVFAGVALVCLLAILLFYNKSHEVYTTQFNYLVETFDGNTYYDGTKFIYLDLISEESLTQIKEGNNDFSNINVNGILAENDITIERNTNESIYAFTLTVKKKYFNSVNQAKEFVKAIAEIPVNTTNEMLAKIDYTNALYSYINYDKSYEDKIDDLITQANLINNFYTNIIGKYGDRLLDANFNNSTISSMQKKAAKEIENLNLTALSEELATHTYVYDYETTLPLLIIKKEDAKNQLDVVENKITAVKAEIDRQLTASGDASATVEGLNTTLASLLVQKEDLVSSIQRYQDKIDYGETTDTTSFDNKLLNSYNTLDSLTKEIIILHKSILTTNQKVYYDSNNVVTKTGGVSIVITIGLSLALGLGVAMITNLVMDLSNYKKVVISKNDFSKKNDKEEENKEA</sequence>
<keyword evidence="1" id="KW-0472">Membrane</keyword>
<protein>
    <submittedName>
        <fullName evidence="2">Uncharacterized protein</fullName>
    </submittedName>
</protein>
<dbReference type="InParanoid" id="A0A397S377"/>
<evidence type="ECO:0000256" key="1">
    <source>
        <dbReference type="SAM" id="Phobius"/>
    </source>
</evidence>
<gene>
    <name evidence="2" type="ORF">EI71_00359</name>
</gene>
<evidence type="ECO:0000313" key="2">
    <source>
        <dbReference type="EMBL" id="RIA78407.1"/>
    </source>
</evidence>
<accession>A0A397S377</accession>
<dbReference type="RefSeq" id="WP_119015527.1">
    <property type="nucleotide sequence ID" value="NZ_QXEV01000002.1"/>
</dbReference>
<keyword evidence="1" id="KW-1133">Transmembrane helix</keyword>
<feature type="transmembrane region" description="Helical" evidence="1">
    <location>
        <begin position="29"/>
        <end position="50"/>
    </location>
</feature>
<evidence type="ECO:0000313" key="3">
    <source>
        <dbReference type="Proteomes" id="UP000266506"/>
    </source>
</evidence>
<organism evidence="2 3">
    <name type="scientific">Anaeroplasma bactoclasticum</name>
    <dbReference type="NCBI Taxonomy" id="2088"/>
    <lineage>
        <taxon>Bacteria</taxon>
        <taxon>Bacillati</taxon>
        <taxon>Mycoplasmatota</taxon>
        <taxon>Mollicutes</taxon>
        <taxon>Anaeroplasmatales</taxon>
        <taxon>Anaeroplasmataceae</taxon>
        <taxon>Anaeroplasma</taxon>
    </lineage>
</organism>
<name>A0A397S377_9MOLU</name>
<keyword evidence="1" id="KW-0812">Transmembrane</keyword>
<comment type="caution">
    <text evidence="2">The sequence shown here is derived from an EMBL/GenBank/DDBJ whole genome shotgun (WGS) entry which is preliminary data.</text>
</comment>